<dbReference type="SUPFAM" id="SSF53067">
    <property type="entry name" value="Actin-like ATPase domain"/>
    <property type="match status" value="2"/>
</dbReference>
<feature type="domain" description="SHS2" evidence="1">
    <location>
        <begin position="5"/>
        <end position="174"/>
    </location>
</feature>
<evidence type="ECO:0000313" key="3">
    <source>
        <dbReference type="Proteomes" id="UP000298127"/>
    </source>
</evidence>
<comment type="caution">
    <text evidence="2">The sequence shown here is derived from an EMBL/GenBank/DDBJ whole genome shotgun (WGS) entry which is preliminary data.</text>
</comment>
<dbReference type="PANTHER" id="PTHR32432:SF3">
    <property type="entry name" value="ETHANOLAMINE UTILIZATION PROTEIN EUTJ"/>
    <property type="match status" value="1"/>
</dbReference>
<accession>A0A4Y9R8E5</accession>
<dbReference type="NCBIfam" id="TIGR01175">
    <property type="entry name" value="pilM"/>
    <property type="match status" value="1"/>
</dbReference>
<evidence type="ECO:0000259" key="1">
    <source>
        <dbReference type="SMART" id="SM00842"/>
    </source>
</evidence>
<dbReference type="GO" id="GO:0051301">
    <property type="term" value="P:cell division"/>
    <property type="evidence" value="ECO:0007669"/>
    <property type="project" value="InterPro"/>
</dbReference>
<evidence type="ECO:0000313" key="2">
    <source>
        <dbReference type="EMBL" id="TFW00123.1"/>
    </source>
</evidence>
<dbReference type="Proteomes" id="UP000298127">
    <property type="component" value="Unassembled WGS sequence"/>
</dbReference>
<gene>
    <name evidence="2" type="primary">pilM</name>
    <name evidence="2" type="ORF">E4M00_02720</name>
</gene>
<sequence>MAKNVIGLDIGTAGLRAVELSDVGRAKPTLVRYHELELPPGVISKGEVVEPNTVAHAIKRLWSAGGFSSKNVVLGVGNHRVLARDLSVPRASQRGIRESLPFQVQDMIPVPVSEALLDFYPHSESIGEGGIPQVNGLLIAAVKDAVMTNVKAAQLGGLNPVGVELIPFALSRLHLRGESGAGTSAVLDLGAHTTTVVISTNGIPQFVRIIPTGSDDLTQTLKAQLEIDAVTAESMKRRVGLAPGGYQPDDEQAVTVIYEVTNELLTSIRNTIMYFSNTRPNQPVHQVILSGGGGGLPGFANALSETLRLPVVEGDPFGSFTVARKGRAGTAAAGSAAVAAGLAMGSAA</sequence>
<protein>
    <submittedName>
        <fullName evidence="2">Type IV pilus assembly protein PilM</fullName>
    </submittedName>
</protein>
<dbReference type="PANTHER" id="PTHR32432">
    <property type="entry name" value="CELL DIVISION PROTEIN FTSA-RELATED"/>
    <property type="match status" value="1"/>
</dbReference>
<dbReference type="InterPro" id="IPR043129">
    <property type="entry name" value="ATPase_NBD"/>
</dbReference>
<dbReference type="PIRSF" id="PIRSF019169">
    <property type="entry name" value="PilM"/>
    <property type="match status" value="1"/>
</dbReference>
<reference evidence="2 3" key="1">
    <citation type="journal article" date="2018" name="J. Microbiol.">
        <title>Leifsonia flava sp. nov., a novel actinobacterium isolated from the rhizosphere of Aquilegia viridiflora.</title>
        <authorList>
            <person name="Cai Y."/>
            <person name="Tao W.Z."/>
            <person name="Ma Y.J."/>
            <person name="Cheng J."/>
            <person name="Zhang M.Y."/>
            <person name="Zhang Y.X."/>
        </authorList>
    </citation>
    <scope>NUCLEOTIDE SEQUENCE [LARGE SCALE GENOMIC DNA]</scope>
    <source>
        <strain evidence="2 3">SYP-B2174</strain>
    </source>
</reference>
<dbReference type="Pfam" id="PF11104">
    <property type="entry name" value="PilM_2"/>
    <property type="match status" value="1"/>
</dbReference>
<name>A0A4Y9R8E5_9MICO</name>
<organism evidence="2 3">
    <name type="scientific">Orlajensenia leifsoniae</name>
    <dbReference type="NCBI Taxonomy" id="2561933"/>
    <lineage>
        <taxon>Bacteria</taxon>
        <taxon>Bacillati</taxon>
        <taxon>Actinomycetota</taxon>
        <taxon>Actinomycetes</taxon>
        <taxon>Micrococcales</taxon>
        <taxon>Microbacteriaceae</taxon>
        <taxon>Orlajensenia</taxon>
    </lineage>
</organism>
<proteinExistence type="predicted"/>
<dbReference type="EMBL" id="SPQZ01000001">
    <property type="protein sequence ID" value="TFW00123.1"/>
    <property type="molecule type" value="Genomic_DNA"/>
</dbReference>
<dbReference type="SMART" id="SM00842">
    <property type="entry name" value="FtsA"/>
    <property type="match status" value="1"/>
</dbReference>
<dbReference type="InterPro" id="IPR003494">
    <property type="entry name" value="SHS2_FtsA"/>
</dbReference>
<dbReference type="Gene3D" id="3.30.1490.300">
    <property type="match status" value="1"/>
</dbReference>
<dbReference type="RefSeq" id="WP_135118961.1">
    <property type="nucleotide sequence ID" value="NZ_SPQZ01000001.1"/>
</dbReference>
<dbReference type="InterPro" id="IPR050696">
    <property type="entry name" value="FtsA/MreB"/>
</dbReference>
<keyword evidence="3" id="KW-1185">Reference proteome</keyword>
<dbReference type="Gene3D" id="3.30.420.40">
    <property type="match status" value="2"/>
</dbReference>
<dbReference type="AlphaFoldDB" id="A0A4Y9R8E5"/>
<dbReference type="InterPro" id="IPR005883">
    <property type="entry name" value="PilM"/>
</dbReference>
<dbReference type="CDD" id="cd24049">
    <property type="entry name" value="ASKHA_NBD_PilM"/>
    <property type="match status" value="1"/>
</dbReference>